<name>A0A7J9DGB2_9ROSI</name>
<gene>
    <name evidence="2" type="ORF">Gotri_022543</name>
</gene>
<accession>A0A7J9DGB2</accession>
<proteinExistence type="predicted"/>
<dbReference type="AlphaFoldDB" id="A0A7J9DGB2"/>
<protein>
    <submittedName>
        <fullName evidence="2">Uncharacterized protein</fullName>
    </submittedName>
</protein>
<dbReference type="Proteomes" id="UP000593568">
    <property type="component" value="Unassembled WGS sequence"/>
</dbReference>
<evidence type="ECO:0000313" key="3">
    <source>
        <dbReference type="Proteomes" id="UP000593568"/>
    </source>
</evidence>
<dbReference type="EMBL" id="JABEZW010000002">
    <property type="protein sequence ID" value="MBA0759701.1"/>
    <property type="molecule type" value="Genomic_DNA"/>
</dbReference>
<evidence type="ECO:0000313" key="2">
    <source>
        <dbReference type="EMBL" id="MBA0759701.1"/>
    </source>
</evidence>
<feature type="compositionally biased region" description="Basic residues" evidence="1">
    <location>
        <begin position="51"/>
        <end position="60"/>
    </location>
</feature>
<feature type="region of interest" description="Disordered" evidence="1">
    <location>
        <begin position="33"/>
        <end position="60"/>
    </location>
</feature>
<sequence length="167" mass="18378">MTIVKSVVKLGLGKDKLGPSKCEERGVCENDHKEDVVDGNSNGKNGGNGKPRVRNKKSNRKRDKLKYFLCDGPHILKKCPKKSALSKKEKLVGKALGLSSSTRGVEAKEAESEKKLVEYFLCHGSQRLWKCPKKSVVEGDDGVDKELKKLGSSKGKVEAKRAKSKKK</sequence>
<keyword evidence="3" id="KW-1185">Reference proteome</keyword>
<comment type="caution">
    <text evidence="2">The sequence shown here is derived from an EMBL/GenBank/DDBJ whole genome shotgun (WGS) entry which is preliminary data.</text>
</comment>
<evidence type="ECO:0000256" key="1">
    <source>
        <dbReference type="SAM" id="MobiDB-lite"/>
    </source>
</evidence>
<organism evidence="2 3">
    <name type="scientific">Gossypium trilobum</name>
    <dbReference type="NCBI Taxonomy" id="34281"/>
    <lineage>
        <taxon>Eukaryota</taxon>
        <taxon>Viridiplantae</taxon>
        <taxon>Streptophyta</taxon>
        <taxon>Embryophyta</taxon>
        <taxon>Tracheophyta</taxon>
        <taxon>Spermatophyta</taxon>
        <taxon>Magnoliopsida</taxon>
        <taxon>eudicotyledons</taxon>
        <taxon>Gunneridae</taxon>
        <taxon>Pentapetalae</taxon>
        <taxon>rosids</taxon>
        <taxon>malvids</taxon>
        <taxon>Malvales</taxon>
        <taxon>Malvaceae</taxon>
        <taxon>Malvoideae</taxon>
        <taxon>Gossypium</taxon>
    </lineage>
</organism>
<reference evidence="2 3" key="1">
    <citation type="journal article" date="2019" name="Genome Biol. Evol.">
        <title>Insights into the evolution of the New World diploid cottons (Gossypium, subgenus Houzingenia) based on genome sequencing.</title>
        <authorList>
            <person name="Grover C.E."/>
            <person name="Arick M.A. 2nd"/>
            <person name="Thrash A."/>
            <person name="Conover J.L."/>
            <person name="Sanders W.S."/>
            <person name="Peterson D.G."/>
            <person name="Frelichowski J.E."/>
            <person name="Scheffler J.A."/>
            <person name="Scheffler B.E."/>
            <person name="Wendel J.F."/>
        </authorList>
    </citation>
    <scope>NUCLEOTIDE SEQUENCE [LARGE SCALE GENOMIC DNA]</scope>
    <source>
        <strain evidence="2">8</strain>
        <tissue evidence="2">Leaf</tissue>
    </source>
</reference>